<evidence type="ECO:0000313" key="2">
    <source>
        <dbReference type="EMBL" id="GGJ02153.1"/>
    </source>
</evidence>
<name>A0A917NJE0_9PROT</name>
<proteinExistence type="predicted"/>
<reference evidence="2" key="2">
    <citation type="submission" date="2020-09" db="EMBL/GenBank/DDBJ databases">
        <authorList>
            <person name="Sun Q."/>
            <person name="Zhou Y."/>
        </authorList>
    </citation>
    <scope>NUCLEOTIDE SEQUENCE</scope>
    <source>
        <strain evidence="2">CGMCC 1.3617</strain>
    </source>
</reference>
<gene>
    <name evidence="2" type="ORF">GCM10011320_06280</name>
</gene>
<dbReference type="EMBL" id="BMKW01000001">
    <property type="protein sequence ID" value="GGJ02153.1"/>
    <property type="molecule type" value="Genomic_DNA"/>
</dbReference>
<dbReference type="Pfam" id="PF09037">
    <property type="entry name" value="Sulphotransf"/>
    <property type="match status" value="1"/>
</dbReference>
<organism evidence="2 3">
    <name type="scientific">Neoroseomonas lacus</name>
    <dbReference type="NCBI Taxonomy" id="287609"/>
    <lineage>
        <taxon>Bacteria</taxon>
        <taxon>Pseudomonadati</taxon>
        <taxon>Pseudomonadota</taxon>
        <taxon>Alphaproteobacteria</taxon>
        <taxon>Acetobacterales</taxon>
        <taxon>Acetobacteraceae</taxon>
        <taxon>Neoroseomonas</taxon>
    </lineage>
</organism>
<reference evidence="2" key="1">
    <citation type="journal article" date="2014" name="Int. J. Syst. Evol. Microbiol.">
        <title>Complete genome sequence of Corynebacterium casei LMG S-19264T (=DSM 44701T), isolated from a smear-ripened cheese.</title>
        <authorList>
            <consortium name="US DOE Joint Genome Institute (JGI-PGF)"/>
            <person name="Walter F."/>
            <person name="Albersmeier A."/>
            <person name="Kalinowski J."/>
            <person name="Ruckert C."/>
        </authorList>
    </citation>
    <scope>NUCLEOTIDE SEQUENCE</scope>
    <source>
        <strain evidence="2">CGMCC 1.3617</strain>
    </source>
</reference>
<protein>
    <recommendedName>
        <fullName evidence="1">Sulphotransferase Stf0 domain-containing protein</fullName>
    </recommendedName>
</protein>
<dbReference type="SUPFAM" id="SSF52540">
    <property type="entry name" value="P-loop containing nucleoside triphosphate hydrolases"/>
    <property type="match status" value="1"/>
</dbReference>
<dbReference type="Proteomes" id="UP000661507">
    <property type="component" value="Unassembled WGS sequence"/>
</dbReference>
<dbReference type="Pfam" id="PF13578">
    <property type="entry name" value="Methyltransf_24"/>
    <property type="match status" value="1"/>
</dbReference>
<keyword evidence="3" id="KW-1185">Reference proteome</keyword>
<dbReference type="Gene3D" id="3.40.50.300">
    <property type="entry name" value="P-loop containing nucleotide triphosphate hydrolases"/>
    <property type="match status" value="1"/>
</dbReference>
<dbReference type="RefSeq" id="WP_188965430.1">
    <property type="nucleotide sequence ID" value="NZ_BMKW01000001.1"/>
</dbReference>
<dbReference type="AlphaFoldDB" id="A0A917NJE0"/>
<dbReference type="InterPro" id="IPR027417">
    <property type="entry name" value="P-loop_NTPase"/>
</dbReference>
<feature type="domain" description="Sulphotransferase Stf0" evidence="1">
    <location>
        <begin position="287"/>
        <end position="500"/>
    </location>
</feature>
<accession>A0A917NJE0</accession>
<comment type="caution">
    <text evidence="2">The sequence shown here is derived from an EMBL/GenBank/DDBJ whole genome shotgun (WGS) entry which is preliminary data.</text>
</comment>
<dbReference type="InterPro" id="IPR029063">
    <property type="entry name" value="SAM-dependent_MTases_sf"/>
</dbReference>
<evidence type="ECO:0000259" key="1">
    <source>
        <dbReference type="Pfam" id="PF09037"/>
    </source>
</evidence>
<sequence>MADIEEPDLGDPWDADGLALDRLDPLPKLPYPYPDGWMRPIELRILYTLARRTAGPVLEVGSWIGRSSSAIAAGLRDGGRHPAPVFDIVDFGPCSATEWQERFGQKLNLDNAGGSVAAAVFHPGGSIAVLIENLRRNALLGQVNGILRGDLLTAPLGRRYGMIFCDAVHGAAEAARTMPRIAELAADQALLIFDDVSTEAFADDICAYLKPVRRFLLAAASGQGKLLVVEHNATRVGGAAKAELKPVADRMLPRRAPPPEAAAERRAAASAIWRDALAEHGIERAVIVASTFRSGSTYVSSLLRENGMPGLDLERFAEAWRHITAPPGEAFATFLRDVFAGAQDGCFASKVMWPHIARLAEATGHGRDQAAAFAALFGPTQWVQVRRADKVDQAISFWRAKNSGRWHVYAQGAEPELDYDFKAIREALHEIELHDRLWDDFFACAGIMPFHVTYEEMEADPAASMGRLLGELGLSVAAPVLRVSLRRQRDAYSATLRERFLGDFYRL</sequence>
<evidence type="ECO:0000313" key="3">
    <source>
        <dbReference type="Proteomes" id="UP000661507"/>
    </source>
</evidence>
<dbReference type="InterPro" id="IPR024628">
    <property type="entry name" value="Sulfotransferase_Stf0_dom"/>
</dbReference>
<dbReference type="Gene3D" id="3.40.50.150">
    <property type="entry name" value="Vaccinia Virus protein VP39"/>
    <property type="match status" value="1"/>
</dbReference>
<dbReference type="SUPFAM" id="SSF53335">
    <property type="entry name" value="S-adenosyl-L-methionine-dependent methyltransferases"/>
    <property type="match status" value="1"/>
</dbReference>